<organism evidence="5 6">
    <name type="scientific">Pseudomonas fluvialis</name>
    <dbReference type="NCBI Taxonomy" id="1793966"/>
    <lineage>
        <taxon>Bacteria</taxon>
        <taxon>Pseudomonadati</taxon>
        <taxon>Pseudomonadota</taxon>
        <taxon>Gammaproteobacteria</taxon>
        <taxon>Pseudomonadales</taxon>
        <taxon>Pseudomonadaceae</taxon>
        <taxon>Pseudomonas</taxon>
    </lineage>
</organism>
<gene>
    <name evidence="5" type="ORF">CW360_15880</name>
</gene>
<dbReference type="PROSITE" id="PS50887">
    <property type="entry name" value="GGDEF"/>
    <property type="match status" value="1"/>
</dbReference>
<dbReference type="InterPro" id="IPR000160">
    <property type="entry name" value="GGDEF_dom"/>
</dbReference>
<dbReference type="Proteomes" id="UP000242861">
    <property type="component" value="Unassembled WGS sequence"/>
</dbReference>
<name>A0A2I0CLE0_9PSED</name>
<dbReference type="PANTHER" id="PTHR45138">
    <property type="entry name" value="REGULATORY COMPONENTS OF SENSORY TRANSDUCTION SYSTEM"/>
    <property type="match status" value="1"/>
</dbReference>
<feature type="domain" description="GGDEF" evidence="4">
    <location>
        <begin position="245"/>
        <end position="332"/>
    </location>
</feature>
<keyword evidence="3" id="KW-1133">Transmembrane helix</keyword>
<dbReference type="NCBIfam" id="TIGR00254">
    <property type="entry name" value="GGDEF"/>
    <property type="match status" value="1"/>
</dbReference>
<evidence type="ECO:0000256" key="2">
    <source>
        <dbReference type="ARBA" id="ARBA00034247"/>
    </source>
</evidence>
<feature type="transmembrane region" description="Helical" evidence="3">
    <location>
        <begin position="93"/>
        <end position="112"/>
    </location>
</feature>
<protein>
    <recommendedName>
        <fullName evidence="1">diguanylate cyclase</fullName>
        <ecNumber evidence="1">2.7.7.65</ecNumber>
    </recommendedName>
</protein>
<evidence type="ECO:0000313" key="6">
    <source>
        <dbReference type="Proteomes" id="UP000242861"/>
    </source>
</evidence>
<dbReference type="RefSeq" id="WP_101194362.1">
    <property type="nucleotide sequence ID" value="NZ_PIYS01000032.1"/>
</dbReference>
<comment type="catalytic activity">
    <reaction evidence="2">
        <text>2 GTP = 3',3'-c-di-GMP + 2 diphosphate</text>
        <dbReference type="Rhea" id="RHEA:24898"/>
        <dbReference type="ChEBI" id="CHEBI:33019"/>
        <dbReference type="ChEBI" id="CHEBI:37565"/>
        <dbReference type="ChEBI" id="CHEBI:58805"/>
        <dbReference type="EC" id="2.7.7.65"/>
    </reaction>
</comment>
<dbReference type="GO" id="GO:1902201">
    <property type="term" value="P:negative regulation of bacterial-type flagellum-dependent cell motility"/>
    <property type="evidence" value="ECO:0007669"/>
    <property type="project" value="TreeGrafter"/>
</dbReference>
<feature type="transmembrane region" description="Helical" evidence="3">
    <location>
        <begin position="54"/>
        <end position="73"/>
    </location>
</feature>
<dbReference type="CDD" id="cd01949">
    <property type="entry name" value="GGDEF"/>
    <property type="match status" value="1"/>
</dbReference>
<feature type="transmembrane region" description="Helical" evidence="3">
    <location>
        <begin position="146"/>
        <end position="163"/>
    </location>
</feature>
<keyword evidence="3" id="KW-0472">Membrane</keyword>
<evidence type="ECO:0000256" key="1">
    <source>
        <dbReference type="ARBA" id="ARBA00012528"/>
    </source>
</evidence>
<dbReference type="AlphaFoldDB" id="A0A2I0CLE0"/>
<dbReference type="Gene3D" id="3.30.70.270">
    <property type="match status" value="1"/>
</dbReference>
<accession>A0A2I0CLE0</accession>
<reference evidence="6" key="1">
    <citation type="submission" date="2017-12" db="EMBL/GenBank/DDBJ databases">
        <authorList>
            <person name="Yu X.-Y."/>
        </authorList>
    </citation>
    <scope>NUCLEOTIDE SEQUENCE [LARGE SCALE GENOMIC DNA]</scope>
    <source>
        <strain evidence="6">ZYSR67-Z</strain>
    </source>
</reference>
<feature type="transmembrane region" description="Helical" evidence="3">
    <location>
        <begin position="30"/>
        <end position="48"/>
    </location>
</feature>
<dbReference type="GO" id="GO:0043709">
    <property type="term" value="P:cell adhesion involved in single-species biofilm formation"/>
    <property type="evidence" value="ECO:0007669"/>
    <property type="project" value="TreeGrafter"/>
</dbReference>
<dbReference type="PANTHER" id="PTHR45138:SF9">
    <property type="entry name" value="DIGUANYLATE CYCLASE DGCM-RELATED"/>
    <property type="match status" value="1"/>
</dbReference>
<dbReference type="Pfam" id="PF00990">
    <property type="entry name" value="GGDEF"/>
    <property type="match status" value="1"/>
</dbReference>
<proteinExistence type="predicted"/>
<keyword evidence="3" id="KW-0812">Transmembrane</keyword>
<dbReference type="InterPro" id="IPR029787">
    <property type="entry name" value="Nucleotide_cyclase"/>
</dbReference>
<dbReference type="InterPro" id="IPR050469">
    <property type="entry name" value="Diguanylate_Cyclase"/>
</dbReference>
<feature type="transmembrane region" description="Helical" evidence="3">
    <location>
        <begin position="118"/>
        <end position="139"/>
    </location>
</feature>
<dbReference type="InterPro" id="IPR043128">
    <property type="entry name" value="Rev_trsase/Diguanyl_cyclase"/>
</dbReference>
<sequence>MPLSPESPASDSVALQVRTDRLQLLFRQSFLATFGSVGGATVLSWLQHDLGNHAVIAPWLIALCLAGMVRLSLFWAYHRSAPHNRTPARWEGVYWVTLVVTSAIWGIGAFLLMSRDSLLSQVMTLFFAIGMAGSAISAYSAYRSMTLAAVALVLLPTTLWLFTEPGTEQRLLAVTTLAFSIFVMRATRELSDALGSLLWLRRELEIQHRIASNAARTDELTGLNNLRAFKEQADAMFSYTRRHGLPLCALMLDIDHFKQINDTHGHATGDRVLHAVAKRLKATLREADLCGRLGGEEFAVLLAGTEWHEALAIAEKLRLAFLLCMSCRRGHV</sequence>
<dbReference type="GO" id="GO:0005886">
    <property type="term" value="C:plasma membrane"/>
    <property type="evidence" value="ECO:0007669"/>
    <property type="project" value="TreeGrafter"/>
</dbReference>
<dbReference type="SMART" id="SM00267">
    <property type="entry name" value="GGDEF"/>
    <property type="match status" value="1"/>
</dbReference>
<dbReference type="GO" id="GO:0052621">
    <property type="term" value="F:diguanylate cyclase activity"/>
    <property type="evidence" value="ECO:0007669"/>
    <property type="project" value="UniProtKB-EC"/>
</dbReference>
<dbReference type="SUPFAM" id="SSF55073">
    <property type="entry name" value="Nucleotide cyclase"/>
    <property type="match status" value="1"/>
</dbReference>
<evidence type="ECO:0000313" key="5">
    <source>
        <dbReference type="EMBL" id="PKF69985.1"/>
    </source>
</evidence>
<dbReference type="EC" id="2.7.7.65" evidence="1"/>
<comment type="caution">
    <text evidence="5">The sequence shown here is derived from an EMBL/GenBank/DDBJ whole genome shotgun (WGS) entry which is preliminary data.</text>
</comment>
<evidence type="ECO:0000259" key="4">
    <source>
        <dbReference type="PROSITE" id="PS50887"/>
    </source>
</evidence>
<dbReference type="EMBL" id="PIYS01000032">
    <property type="protein sequence ID" value="PKF69985.1"/>
    <property type="molecule type" value="Genomic_DNA"/>
</dbReference>
<evidence type="ECO:0000256" key="3">
    <source>
        <dbReference type="SAM" id="Phobius"/>
    </source>
</evidence>